<dbReference type="InterPro" id="IPR036366">
    <property type="entry name" value="PGBDSf"/>
</dbReference>
<dbReference type="Gene3D" id="1.10.101.10">
    <property type="entry name" value="PGBD-like superfamily/PGBD"/>
    <property type="match status" value="1"/>
</dbReference>
<dbReference type="AlphaFoldDB" id="A0A2N9ARD4"/>
<dbReference type="PANTHER" id="PTHR34408:SF1">
    <property type="entry name" value="GLYCOSYL HYDROLASE FAMILY 19 DOMAIN-CONTAINING PROTEIN HI_1415"/>
    <property type="match status" value="1"/>
</dbReference>
<name>A0A2N9ARD4_METEX</name>
<dbReference type="PANTHER" id="PTHR34408">
    <property type="entry name" value="FAMILY PROTEIN, PUTATIVE-RELATED"/>
    <property type="match status" value="1"/>
</dbReference>
<feature type="domain" description="Peptidoglycan binding-like" evidence="1">
    <location>
        <begin position="3"/>
        <end position="49"/>
    </location>
</feature>
<evidence type="ECO:0000259" key="1">
    <source>
        <dbReference type="Pfam" id="PF01471"/>
    </source>
</evidence>
<dbReference type="SUPFAM" id="SSF53955">
    <property type="entry name" value="Lysozyme-like"/>
    <property type="match status" value="1"/>
</dbReference>
<dbReference type="Proteomes" id="UP000233769">
    <property type="component" value="Chromosome tk0001"/>
</dbReference>
<dbReference type="Pfam" id="PF01471">
    <property type="entry name" value="PG_binding_1"/>
    <property type="match status" value="1"/>
</dbReference>
<dbReference type="Gene3D" id="1.10.530.10">
    <property type="match status" value="1"/>
</dbReference>
<evidence type="ECO:0000313" key="3">
    <source>
        <dbReference type="Proteomes" id="UP000233769"/>
    </source>
</evidence>
<dbReference type="InterPro" id="IPR002477">
    <property type="entry name" value="Peptidoglycan-bd-like"/>
</dbReference>
<reference evidence="3" key="1">
    <citation type="submission" date="2017-10" db="EMBL/GenBank/DDBJ databases">
        <authorList>
            <person name="Regsiter A."/>
            <person name="William W."/>
        </authorList>
    </citation>
    <scope>NUCLEOTIDE SEQUENCE [LARGE SCALE GENOMIC DNA]</scope>
</reference>
<organism evidence="2 3">
    <name type="scientific">Methylorubrum extorquens</name>
    <name type="common">Methylobacterium dichloromethanicum</name>
    <name type="synonym">Methylobacterium extorquens</name>
    <dbReference type="NCBI Taxonomy" id="408"/>
    <lineage>
        <taxon>Bacteria</taxon>
        <taxon>Pseudomonadati</taxon>
        <taxon>Pseudomonadota</taxon>
        <taxon>Alphaproteobacteria</taxon>
        <taxon>Hyphomicrobiales</taxon>
        <taxon>Methylobacteriaceae</taxon>
        <taxon>Methylorubrum</taxon>
    </lineage>
</organism>
<protein>
    <recommendedName>
        <fullName evidence="1">Peptidoglycan binding-like domain-containing protein</fullName>
    </recommendedName>
</protein>
<dbReference type="InterPro" id="IPR052354">
    <property type="entry name" value="Cell_Wall_Dynamics_Protein"/>
</dbReference>
<accession>A0A2N9ARD4</accession>
<evidence type="ECO:0000313" key="2">
    <source>
        <dbReference type="EMBL" id="SOR29852.1"/>
    </source>
</evidence>
<proteinExistence type="predicted"/>
<dbReference type="EMBL" id="LT962688">
    <property type="protein sequence ID" value="SOR29852.1"/>
    <property type="molecule type" value="Genomic_DNA"/>
</dbReference>
<dbReference type="InterPro" id="IPR036365">
    <property type="entry name" value="PGBD-like_sf"/>
</dbReference>
<gene>
    <name evidence="2" type="ORF">TK0001_3250</name>
</gene>
<dbReference type="InterPro" id="IPR023346">
    <property type="entry name" value="Lysozyme-like_dom_sf"/>
</dbReference>
<dbReference type="SUPFAM" id="SSF47090">
    <property type="entry name" value="PGBD-like"/>
    <property type="match status" value="1"/>
</dbReference>
<sequence length="266" mass="27874">MTVAEIRRALLARGYAVDTAGGLDGAIRAFQRDAGLVPDGDVGPLTRAAFAKPIATKPTGTTAPIGGIAGLVTVARLRRFEPFASAEILAAIAGDVAAIEAAGITTPKRLAHFLAQVAHESAGLARTEEALSYSAPRLVEVWPSRFPTVAAATPYARNPQALANKVYGGRLGNRLAGDGWRYRGGGGLGTTGRANYAEAGFEADPDALRRPENFLAPALLYWRTRGCNALADRDDVVGITVKINGGKNGLADRRTRLAAAERVFIA</sequence>